<keyword evidence="2" id="KW-1185">Reference proteome</keyword>
<accession>B9SFV6</accession>
<dbReference type="EMBL" id="EQ973947">
    <property type="protein sequence ID" value="EEF37499.1"/>
    <property type="molecule type" value="Genomic_DNA"/>
</dbReference>
<name>B9SFV6_RICCO</name>
<sequence>MALPAPGRCAARSWRAPWCPCYIPPGVIRASPVTAFWGGVAACGCGLACYRDCAPSSSNRASRVVFTMARSPFVPRKWLPLRLAVP</sequence>
<gene>
    <name evidence="1" type="ORF">RCOM_0723830</name>
</gene>
<reference evidence="2" key="1">
    <citation type="journal article" date="2010" name="Nat. Biotechnol.">
        <title>Draft genome sequence of the oilseed species Ricinus communis.</title>
        <authorList>
            <person name="Chan A.P."/>
            <person name="Crabtree J."/>
            <person name="Zhao Q."/>
            <person name="Lorenzi H."/>
            <person name="Orvis J."/>
            <person name="Puiu D."/>
            <person name="Melake-Berhan A."/>
            <person name="Jones K.M."/>
            <person name="Redman J."/>
            <person name="Chen G."/>
            <person name="Cahoon E.B."/>
            <person name="Gedil M."/>
            <person name="Stanke M."/>
            <person name="Haas B.J."/>
            <person name="Wortman J.R."/>
            <person name="Fraser-Liggett C.M."/>
            <person name="Ravel J."/>
            <person name="Rabinowicz P.D."/>
        </authorList>
    </citation>
    <scope>NUCLEOTIDE SEQUENCE [LARGE SCALE GENOMIC DNA]</scope>
    <source>
        <strain evidence="2">cv. Hale</strain>
    </source>
</reference>
<proteinExistence type="predicted"/>
<evidence type="ECO:0000313" key="1">
    <source>
        <dbReference type="EMBL" id="EEF37499.1"/>
    </source>
</evidence>
<evidence type="ECO:0000313" key="2">
    <source>
        <dbReference type="Proteomes" id="UP000008311"/>
    </source>
</evidence>
<organism evidence="1 2">
    <name type="scientific">Ricinus communis</name>
    <name type="common">Castor bean</name>
    <dbReference type="NCBI Taxonomy" id="3988"/>
    <lineage>
        <taxon>Eukaryota</taxon>
        <taxon>Viridiplantae</taxon>
        <taxon>Streptophyta</taxon>
        <taxon>Embryophyta</taxon>
        <taxon>Tracheophyta</taxon>
        <taxon>Spermatophyta</taxon>
        <taxon>Magnoliopsida</taxon>
        <taxon>eudicotyledons</taxon>
        <taxon>Gunneridae</taxon>
        <taxon>Pentapetalae</taxon>
        <taxon>rosids</taxon>
        <taxon>fabids</taxon>
        <taxon>Malpighiales</taxon>
        <taxon>Euphorbiaceae</taxon>
        <taxon>Acalyphoideae</taxon>
        <taxon>Acalypheae</taxon>
        <taxon>Ricinus</taxon>
    </lineage>
</organism>
<dbReference type="AlphaFoldDB" id="B9SFV6"/>
<dbReference type="Proteomes" id="UP000008311">
    <property type="component" value="Unassembled WGS sequence"/>
</dbReference>
<dbReference type="InParanoid" id="B9SFV6"/>
<protein>
    <submittedName>
        <fullName evidence="1">Uncharacterized protein</fullName>
    </submittedName>
</protein>